<comment type="caution">
    <text evidence="6">The sequence shown here is derived from an EMBL/GenBank/DDBJ whole genome shotgun (WGS) entry which is preliminary data.</text>
</comment>
<comment type="similarity">
    <text evidence="2">Belongs to the Diels-Alderase family.</text>
</comment>
<proteinExistence type="inferred from homology"/>
<dbReference type="InterPro" id="IPR054499">
    <property type="entry name" value="DA_C"/>
</dbReference>
<dbReference type="GO" id="GO:0016853">
    <property type="term" value="F:isomerase activity"/>
    <property type="evidence" value="ECO:0007669"/>
    <property type="project" value="UniProtKB-KW"/>
</dbReference>
<accession>A0AAN6VGD8</accession>
<name>A0AAN6VGD8_9PEZI</name>
<dbReference type="SUPFAM" id="SSF159245">
    <property type="entry name" value="AttH-like"/>
    <property type="match status" value="1"/>
</dbReference>
<evidence type="ECO:0000313" key="6">
    <source>
        <dbReference type="EMBL" id="KAK4150311.1"/>
    </source>
</evidence>
<dbReference type="Pfam" id="PF24137">
    <property type="entry name" value="DA_N"/>
    <property type="match status" value="1"/>
</dbReference>
<protein>
    <submittedName>
        <fullName evidence="6">Uncharacterized protein</fullName>
    </submittedName>
</protein>
<feature type="transmembrane region" description="Helical" evidence="3">
    <location>
        <begin position="388"/>
        <end position="407"/>
    </location>
</feature>
<gene>
    <name evidence="6" type="ORF">C8A00DRAFT_37092</name>
</gene>
<feature type="domain" description="Diels-Alderase N-terminal" evidence="5">
    <location>
        <begin position="30"/>
        <end position="213"/>
    </location>
</feature>
<dbReference type="AlphaFoldDB" id="A0AAN6VGD8"/>
<evidence type="ECO:0000313" key="7">
    <source>
        <dbReference type="Proteomes" id="UP001302745"/>
    </source>
</evidence>
<keyword evidence="1" id="KW-0413">Isomerase</keyword>
<keyword evidence="3" id="KW-0472">Membrane</keyword>
<sequence length="411" mass="45027">MARINRQTAYQKADEIEFSTSSADPLAAWRISGIKGAVWEQWYFDSVADDGKSGIVLTVARDASYAALGRGTLRIELDVTFSDGSRYNNVDWMSEAVVEDRSGVKGSGTIEGSWTAPGKSYRYQIAADGSAAKVEMATPDVQGHFTLAALSPPVYPDGETQEELKASGKTASTELLPKIHLVQVMPTATFEGDLVVKDRMVRFRGIGGHMHAWAAGSWFDTTLGWRVARGVAGPFSVTLMEYTDMDGVVHSSGFVAKDGHKVFGAKDVYATPRSSSALQRALRYRDGDDEKKPKHTARWTPTYNTGFAGRFQDTSTGAILHFATGEPGDEYRFELTHRRKAFEYLFGSRESGLTAFLGEIKGGKVGEEVYRGVQFSDVCVLPQGATKVYFFICMLIAVISFGYINILETNT</sequence>
<dbReference type="Proteomes" id="UP001302745">
    <property type="component" value="Unassembled WGS sequence"/>
</dbReference>
<feature type="domain" description="Diels-Alderase C-terminal" evidence="4">
    <location>
        <begin position="217"/>
        <end position="380"/>
    </location>
</feature>
<evidence type="ECO:0000259" key="4">
    <source>
        <dbReference type="Pfam" id="PF22903"/>
    </source>
</evidence>
<evidence type="ECO:0000256" key="3">
    <source>
        <dbReference type="SAM" id="Phobius"/>
    </source>
</evidence>
<evidence type="ECO:0000256" key="1">
    <source>
        <dbReference type="ARBA" id="ARBA00023235"/>
    </source>
</evidence>
<evidence type="ECO:0000259" key="5">
    <source>
        <dbReference type="Pfam" id="PF24137"/>
    </source>
</evidence>
<evidence type="ECO:0000256" key="2">
    <source>
        <dbReference type="ARBA" id="ARBA00046325"/>
    </source>
</evidence>
<reference evidence="6" key="2">
    <citation type="submission" date="2023-05" db="EMBL/GenBank/DDBJ databases">
        <authorList>
            <consortium name="Lawrence Berkeley National Laboratory"/>
            <person name="Steindorff A."/>
            <person name="Hensen N."/>
            <person name="Bonometti L."/>
            <person name="Westerberg I."/>
            <person name="Brannstrom I.O."/>
            <person name="Guillou S."/>
            <person name="Cros-Aarteil S."/>
            <person name="Calhoun S."/>
            <person name="Haridas S."/>
            <person name="Kuo A."/>
            <person name="Mondo S."/>
            <person name="Pangilinan J."/>
            <person name="Riley R."/>
            <person name="Labutti K."/>
            <person name="Andreopoulos B."/>
            <person name="Lipzen A."/>
            <person name="Chen C."/>
            <person name="Yanf M."/>
            <person name="Daum C."/>
            <person name="Ng V."/>
            <person name="Clum A."/>
            <person name="Ohm R."/>
            <person name="Martin F."/>
            <person name="Silar P."/>
            <person name="Natvig D."/>
            <person name="Lalanne C."/>
            <person name="Gautier V."/>
            <person name="Ament-Velasquez S.L."/>
            <person name="Kruys A."/>
            <person name="Hutchinson M.I."/>
            <person name="Powell A.J."/>
            <person name="Barry K."/>
            <person name="Miller A.N."/>
            <person name="Grigoriev I.V."/>
            <person name="Debuchy R."/>
            <person name="Gladieux P."/>
            <person name="Thoren M.H."/>
            <person name="Johannesson H."/>
        </authorList>
    </citation>
    <scope>NUCLEOTIDE SEQUENCE</scope>
    <source>
        <strain evidence="6">CBS 538.74</strain>
    </source>
</reference>
<dbReference type="InterPro" id="IPR056402">
    <property type="entry name" value="DA_N"/>
</dbReference>
<dbReference type="Pfam" id="PF22903">
    <property type="entry name" value="DA_C"/>
    <property type="match status" value="1"/>
</dbReference>
<reference evidence="6" key="1">
    <citation type="journal article" date="2023" name="Mol. Phylogenet. Evol.">
        <title>Genome-scale phylogeny and comparative genomics of the fungal order Sordariales.</title>
        <authorList>
            <person name="Hensen N."/>
            <person name="Bonometti L."/>
            <person name="Westerberg I."/>
            <person name="Brannstrom I.O."/>
            <person name="Guillou S."/>
            <person name="Cros-Aarteil S."/>
            <person name="Calhoun S."/>
            <person name="Haridas S."/>
            <person name="Kuo A."/>
            <person name="Mondo S."/>
            <person name="Pangilinan J."/>
            <person name="Riley R."/>
            <person name="LaButti K."/>
            <person name="Andreopoulos B."/>
            <person name="Lipzen A."/>
            <person name="Chen C."/>
            <person name="Yan M."/>
            <person name="Daum C."/>
            <person name="Ng V."/>
            <person name="Clum A."/>
            <person name="Steindorff A."/>
            <person name="Ohm R.A."/>
            <person name="Martin F."/>
            <person name="Silar P."/>
            <person name="Natvig D.O."/>
            <person name="Lalanne C."/>
            <person name="Gautier V."/>
            <person name="Ament-Velasquez S.L."/>
            <person name="Kruys A."/>
            <person name="Hutchinson M.I."/>
            <person name="Powell A.J."/>
            <person name="Barry K."/>
            <person name="Miller A.N."/>
            <person name="Grigoriev I.V."/>
            <person name="Debuchy R."/>
            <person name="Gladieux P."/>
            <person name="Hiltunen Thoren M."/>
            <person name="Johannesson H."/>
        </authorList>
    </citation>
    <scope>NUCLEOTIDE SEQUENCE</scope>
    <source>
        <strain evidence="6">CBS 538.74</strain>
    </source>
</reference>
<dbReference type="EMBL" id="MU857081">
    <property type="protein sequence ID" value="KAK4150311.1"/>
    <property type="molecule type" value="Genomic_DNA"/>
</dbReference>
<keyword evidence="3" id="KW-0812">Transmembrane</keyword>
<organism evidence="6 7">
    <name type="scientific">Chaetomidium leptoderma</name>
    <dbReference type="NCBI Taxonomy" id="669021"/>
    <lineage>
        <taxon>Eukaryota</taxon>
        <taxon>Fungi</taxon>
        <taxon>Dikarya</taxon>
        <taxon>Ascomycota</taxon>
        <taxon>Pezizomycotina</taxon>
        <taxon>Sordariomycetes</taxon>
        <taxon>Sordariomycetidae</taxon>
        <taxon>Sordariales</taxon>
        <taxon>Chaetomiaceae</taxon>
        <taxon>Chaetomidium</taxon>
    </lineage>
</organism>
<keyword evidence="3" id="KW-1133">Transmembrane helix</keyword>
<keyword evidence="7" id="KW-1185">Reference proteome</keyword>